<reference evidence="2 3" key="2">
    <citation type="journal article" date="2011" name="PLoS Genet.">
        <title>Caenorhabditis briggsae recombinant inbred line genotypes reveal inter-strain incompatibility and the evolution of recombination.</title>
        <authorList>
            <person name="Ross J.A."/>
            <person name="Koboldt D.C."/>
            <person name="Staisch J.E."/>
            <person name="Chamberlin H.M."/>
            <person name="Gupta B.P."/>
            <person name="Miller R.D."/>
            <person name="Baird S.E."/>
            <person name="Haag E.S."/>
        </authorList>
    </citation>
    <scope>NUCLEOTIDE SEQUENCE [LARGE SCALE GENOMIC DNA]</scope>
    <source>
        <strain evidence="2 3">AF16</strain>
    </source>
</reference>
<evidence type="ECO:0000256" key="1">
    <source>
        <dbReference type="SAM" id="Phobius"/>
    </source>
</evidence>
<feature type="non-terminal residue" evidence="2">
    <location>
        <position position="275"/>
    </location>
</feature>
<feature type="transmembrane region" description="Helical" evidence="1">
    <location>
        <begin position="89"/>
        <end position="110"/>
    </location>
</feature>
<dbReference type="CTD" id="8577293"/>
<keyword evidence="1" id="KW-1133">Transmembrane helix</keyword>
<feature type="transmembrane region" description="Helical" evidence="1">
    <location>
        <begin position="45"/>
        <end position="69"/>
    </location>
</feature>
<dbReference type="EMBL" id="HE601420">
    <property type="protein sequence ID" value="CAP22788.1"/>
    <property type="molecule type" value="Genomic_DNA"/>
</dbReference>
<dbReference type="InterPro" id="IPR053220">
    <property type="entry name" value="Nematode_rcpt-like_serp_H"/>
</dbReference>
<dbReference type="InterPro" id="IPR019422">
    <property type="entry name" value="7TM_GPCR_serpentine_rcpt_Srh"/>
</dbReference>
<dbReference type="InParanoid" id="A8WQN0"/>
<evidence type="ECO:0000313" key="2">
    <source>
        <dbReference type="EMBL" id="CAP22788.1"/>
    </source>
</evidence>
<feature type="transmembrane region" description="Helical" evidence="1">
    <location>
        <begin position="228"/>
        <end position="251"/>
    </location>
</feature>
<gene>
    <name evidence="2 4" type="ORF">CBG01453</name>
    <name evidence="2" type="ORF">CBG_01453</name>
</gene>
<sequence>FTWFDGWEYPAYVSHSISLVLIPLNIFGGYCILFQIPKKMEASKWVMINVHFWSSFLDLLVSFLLTPYIFFPAMCGITNGLLSWLHVPIIVQVFLAQWKCILGVGVSLVIIFESRHNVDRFVITRKSSRILFYALNCVYGIFFMTPTYFSLPDQEKAKLELLKIVPCPTPVYFEPNVFVLMDHQGRWFIQLQCTTFFCVLIAQGAFSVSRTVYFLTAYNSKMSEMIQVAIPVFIVILPILYCGCAIEWYWYYQSFSNTAIICVSFHGMSSTIAIF</sequence>
<feature type="non-terminal residue" evidence="2">
    <location>
        <position position="1"/>
    </location>
</feature>
<protein>
    <submittedName>
        <fullName evidence="2">Protein CBG01453</fullName>
    </submittedName>
</protein>
<proteinExistence type="predicted"/>
<dbReference type="HOGENOM" id="CLU_042960_1_1_1"/>
<dbReference type="RefSeq" id="XP_002635297.1">
    <property type="nucleotide sequence ID" value="XM_002635251.1"/>
</dbReference>
<dbReference type="Pfam" id="PF10318">
    <property type="entry name" value="7TM_GPCR_Srh"/>
    <property type="match status" value="1"/>
</dbReference>
<evidence type="ECO:0000313" key="4">
    <source>
        <dbReference type="WormBase" id="CBG01453"/>
    </source>
</evidence>
<organism evidence="2 3">
    <name type="scientific">Caenorhabditis briggsae</name>
    <dbReference type="NCBI Taxonomy" id="6238"/>
    <lineage>
        <taxon>Eukaryota</taxon>
        <taxon>Metazoa</taxon>
        <taxon>Ecdysozoa</taxon>
        <taxon>Nematoda</taxon>
        <taxon>Chromadorea</taxon>
        <taxon>Rhabditida</taxon>
        <taxon>Rhabditina</taxon>
        <taxon>Rhabditomorpha</taxon>
        <taxon>Rhabditoidea</taxon>
        <taxon>Rhabditidae</taxon>
        <taxon>Peloderinae</taxon>
        <taxon>Caenorhabditis</taxon>
    </lineage>
</organism>
<dbReference type="eggNOG" id="ENOG502TFKU">
    <property type="taxonomic scope" value="Eukaryota"/>
</dbReference>
<keyword evidence="3" id="KW-1185">Reference proteome</keyword>
<feature type="transmembrane region" description="Helical" evidence="1">
    <location>
        <begin position="187"/>
        <end position="208"/>
    </location>
</feature>
<dbReference type="WormBase" id="CBG01453">
    <property type="protein sequence ID" value="CBP48993"/>
    <property type="gene ID" value="WBGene00024693"/>
</dbReference>
<dbReference type="AlphaFoldDB" id="A8WQN0"/>
<evidence type="ECO:0000313" key="3">
    <source>
        <dbReference type="Proteomes" id="UP000008549"/>
    </source>
</evidence>
<name>A8WQN0_CAEBR</name>
<dbReference type="PANTHER" id="PTHR22941:SF7">
    <property type="entry name" value="SERPENTINE RECEPTOR, CLASS H"/>
    <property type="match status" value="1"/>
</dbReference>
<keyword evidence="1" id="KW-0472">Membrane</keyword>
<dbReference type="KEGG" id="cbr:CBG_01453"/>
<feature type="transmembrane region" description="Helical" evidence="1">
    <location>
        <begin position="12"/>
        <end position="33"/>
    </location>
</feature>
<reference evidence="2 3" key="1">
    <citation type="journal article" date="2003" name="PLoS Biol.">
        <title>The genome sequence of Caenorhabditis briggsae: a platform for comparative genomics.</title>
        <authorList>
            <person name="Stein L.D."/>
            <person name="Bao Z."/>
            <person name="Blasiar D."/>
            <person name="Blumenthal T."/>
            <person name="Brent M.R."/>
            <person name="Chen N."/>
            <person name="Chinwalla A."/>
            <person name="Clarke L."/>
            <person name="Clee C."/>
            <person name="Coghlan A."/>
            <person name="Coulson A."/>
            <person name="D'Eustachio P."/>
            <person name="Fitch D.H."/>
            <person name="Fulton L.A."/>
            <person name="Fulton R.E."/>
            <person name="Griffiths-Jones S."/>
            <person name="Harris T.W."/>
            <person name="Hillier L.W."/>
            <person name="Kamath R."/>
            <person name="Kuwabara P.E."/>
            <person name="Mardis E.R."/>
            <person name="Marra M.A."/>
            <person name="Miner T.L."/>
            <person name="Minx P."/>
            <person name="Mullikin J.C."/>
            <person name="Plumb R.W."/>
            <person name="Rogers J."/>
            <person name="Schein J.E."/>
            <person name="Sohrmann M."/>
            <person name="Spieth J."/>
            <person name="Stajich J.E."/>
            <person name="Wei C."/>
            <person name="Willey D."/>
            <person name="Wilson R.K."/>
            <person name="Durbin R."/>
            <person name="Waterston R.H."/>
        </authorList>
    </citation>
    <scope>NUCLEOTIDE SEQUENCE [LARGE SCALE GENOMIC DNA]</scope>
    <source>
        <strain evidence="2 3">AF16</strain>
    </source>
</reference>
<feature type="transmembrane region" description="Helical" evidence="1">
    <location>
        <begin position="130"/>
        <end position="149"/>
    </location>
</feature>
<accession>A8WQN0</accession>
<dbReference type="Proteomes" id="UP000008549">
    <property type="component" value="Unassembled WGS sequence"/>
</dbReference>
<dbReference type="STRING" id="6238.A8WQN0"/>
<keyword evidence="1" id="KW-0812">Transmembrane</keyword>
<dbReference type="GeneID" id="8577293"/>
<dbReference type="PANTHER" id="PTHR22941">
    <property type="entry name" value="SERPENTINE RECEPTOR"/>
    <property type="match status" value="1"/>
</dbReference>